<evidence type="ECO:0000256" key="2">
    <source>
        <dbReference type="ARBA" id="ARBA00007739"/>
    </source>
</evidence>
<dbReference type="RefSeq" id="WP_211349102.1">
    <property type="nucleotide sequence ID" value="NZ_RBKT01000001.1"/>
</dbReference>
<dbReference type="Gene3D" id="3.40.710.10">
    <property type="entry name" value="DD-peptidase/beta-lactamase superfamily"/>
    <property type="match status" value="1"/>
</dbReference>
<evidence type="ECO:0000313" key="17">
    <source>
        <dbReference type="EMBL" id="RKR86953.1"/>
    </source>
</evidence>
<dbReference type="GO" id="GO:0008955">
    <property type="term" value="F:peptidoglycan glycosyltransferase activity"/>
    <property type="evidence" value="ECO:0007669"/>
    <property type="project" value="UniProtKB-EC"/>
</dbReference>
<dbReference type="GO" id="GO:0009002">
    <property type="term" value="F:serine-type D-Ala-D-Ala carboxypeptidase activity"/>
    <property type="evidence" value="ECO:0007669"/>
    <property type="project" value="UniProtKB-EC"/>
</dbReference>
<comment type="catalytic activity">
    <reaction evidence="13">
        <text>[GlcNAc-(1-&gt;4)-Mur2Ac(oyl-L-Ala-gamma-D-Glu-L-Lys-D-Ala-D-Ala)](n)-di-trans,octa-cis-undecaprenyl diphosphate + beta-D-GlcNAc-(1-&gt;4)-Mur2Ac(oyl-L-Ala-gamma-D-Glu-L-Lys-D-Ala-D-Ala)-di-trans,octa-cis-undecaprenyl diphosphate = [GlcNAc-(1-&gt;4)-Mur2Ac(oyl-L-Ala-gamma-D-Glu-L-Lys-D-Ala-D-Ala)](n+1)-di-trans,octa-cis-undecaprenyl diphosphate + di-trans,octa-cis-undecaprenyl diphosphate + H(+)</text>
        <dbReference type="Rhea" id="RHEA:23708"/>
        <dbReference type="Rhea" id="RHEA-COMP:9602"/>
        <dbReference type="Rhea" id="RHEA-COMP:9603"/>
        <dbReference type="ChEBI" id="CHEBI:15378"/>
        <dbReference type="ChEBI" id="CHEBI:58405"/>
        <dbReference type="ChEBI" id="CHEBI:60033"/>
        <dbReference type="ChEBI" id="CHEBI:78435"/>
        <dbReference type="EC" id="2.4.99.28"/>
    </reaction>
</comment>
<feature type="region of interest" description="Disordered" evidence="14">
    <location>
        <begin position="683"/>
        <end position="747"/>
    </location>
</feature>
<dbReference type="InterPro" id="IPR012338">
    <property type="entry name" value="Beta-lactam/transpept-like"/>
</dbReference>
<evidence type="ECO:0000256" key="13">
    <source>
        <dbReference type="ARBA" id="ARBA00049902"/>
    </source>
</evidence>
<comment type="caution">
    <text evidence="17">The sequence shown here is derived from an EMBL/GenBank/DDBJ whole genome shotgun (WGS) entry which is preliminary data.</text>
</comment>
<proteinExistence type="inferred from homology"/>
<evidence type="ECO:0000256" key="4">
    <source>
        <dbReference type="ARBA" id="ARBA00022670"/>
    </source>
</evidence>
<reference evidence="17 18" key="1">
    <citation type="submission" date="2018-10" db="EMBL/GenBank/DDBJ databases">
        <title>Sequencing the genomes of 1000 actinobacteria strains.</title>
        <authorList>
            <person name="Klenk H.-P."/>
        </authorList>
    </citation>
    <scope>NUCLEOTIDE SEQUENCE [LARGE SCALE GENOMIC DNA]</scope>
    <source>
        <strain evidence="17 18">DSM 45175</strain>
    </source>
</reference>
<organism evidence="17 18">
    <name type="scientific">Micromonospora pisi</name>
    <dbReference type="NCBI Taxonomy" id="589240"/>
    <lineage>
        <taxon>Bacteria</taxon>
        <taxon>Bacillati</taxon>
        <taxon>Actinomycetota</taxon>
        <taxon>Actinomycetes</taxon>
        <taxon>Micromonosporales</taxon>
        <taxon>Micromonosporaceae</taxon>
        <taxon>Micromonospora</taxon>
    </lineage>
</organism>
<dbReference type="InterPro" id="IPR036950">
    <property type="entry name" value="PBP_transglycosylase"/>
</dbReference>
<dbReference type="Pfam" id="PF00912">
    <property type="entry name" value="Transgly"/>
    <property type="match status" value="1"/>
</dbReference>
<dbReference type="GO" id="GO:0030288">
    <property type="term" value="C:outer membrane-bounded periplasmic space"/>
    <property type="evidence" value="ECO:0007669"/>
    <property type="project" value="TreeGrafter"/>
</dbReference>
<dbReference type="GO" id="GO:0006508">
    <property type="term" value="P:proteolysis"/>
    <property type="evidence" value="ECO:0007669"/>
    <property type="project" value="UniProtKB-KW"/>
</dbReference>
<dbReference type="EMBL" id="RBKT01000001">
    <property type="protein sequence ID" value="RKR86953.1"/>
    <property type="molecule type" value="Genomic_DNA"/>
</dbReference>
<keyword evidence="5" id="KW-0328">Glycosyltransferase</keyword>
<keyword evidence="3 17" id="KW-0121">Carboxypeptidase</keyword>
<dbReference type="GO" id="GO:0009252">
    <property type="term" value="P:peptidoglycan biosynthetic process"/>
    <property type="evidence" value="ECO:0007669"/>
    <property type="project" value="UniProtKB-KW"/>
</dbReference>
<evidence type="ECO:0000256" key="5">
    <source>
        <dbReference type="ARBA" id="ARBA00022676"/>
    </source>
</evidence>
<dbReference type="GO" id="GO:0008658">
    <property type="term" value="F:penicillin binding"/>
    <property type="evidence" value="ECO:0007669"/>
    <property type="project" value="InterPro"/>
</dbReference>
<protein>
    <submittedName>
        <fullName evidence="17">Membrane peptidoglycan carboxypeptidase</fullName>
    </submittedName>
</protein>
<keyword evidence="9" id="KW-0573">Peptidoglycan synthesis</keyword>
<dbReference type="PANTHER" id="PTHR32282">
    <property type="entry name" value="BINDING PROTEIN TRANSPEPTIDASE, PUTATIVE-RELATED"/>
    <property type="match status" value="1"/>
</dbReference>
<feature type="domain" description="Glycosyl transferase family 51" evidence="16">
    <location>
        <begin position="72"/>
        <end position="257"/>
    </location>
</feature>
<evidence type="ECO:0000256" key="14">
    <source>
        <dbReference type="SAM" id="MobiDB-lite"/>
    </source>
</evidence>
<dbReference type="GO" id="GO:0071555">
    <property type="term" value="P:cell wall organization"/>
    <property type="evidence" value="ECO:0007669"/>
    <property type="project" value="UniProtKB-KW"/>
</dbReference>
<feature type="compositionally biased region" description="Polar residues" evidence="14">
    <location>
        <begin position="723"/>
        <end position="735"/>
    </location>
</feature>
<name>A0A495JDP0_9ACTN</name>
<gene>
    <name evidence="17" type="ORF">BDK92_1225</name>
</gene>
<evidence type="ECO:0000259" key="16">
    <source>
        <dbReference type="Pfam" id="PF00912"/>
    </source>
</evidence>
<keyword evidence="8" id="KW-0133">Cell shape</keyword>
<dbReference type="InterPro" id="IPR050396">
    <property type="entry name" value="Glycosyltr_51/Transpeptidase"/>
</dbReference>
<dbReference type="GO" id="GO:0008360">
    <property type="term" value="P:regulation of cell shape"/>
    <property type="evidence" value="ECO:0007669"/>
    <property type="project" value="UniProtKB-KW"/>
</dbReference>
<dbReference type="Gene3D" id="1.10.3810.10">
    <property type="entry name" value="Biosynthetic peptidoglycan transglycosylase-like"/>
    <property type="match status" value="1"/>
</dbReference>
<accession>A0A495JDP0</accession>
<evidence type="ECO:0000256" key="3">
    <source>
        <dbReference type="ARBA" id="ARBA00022645"/>
    </source>
</evidence>
<evidence type="ECO:0000256" key="7">
    <source>
        <dbReference type="ARBA" id="ARBA00022801"/>
    </source>
</evidence>
<evidence type="ECO:0000259" key="15">
    <source>
        <dbReference type="Pfam" id="PF00905"/>
    </source>
</evidence>
<comment type="similarity">
    <text evidence="2">In the N-terminal section; belongs to the glycosyltransferase 51 family.</text>
</comment>
<feature type="compositionally biased region" description="Low complexity" evidence="14">
    <location>
        <begin position="706"/>
        <end position="715"/>
    </location>
</feature>
<sequence length="747" mass="79091">MTEKTRFGKIGRLALYGVLAGAVLAASALPASALAGVVLKAASQSYEDLPADLRVPASAQRSYLYANDGKTLLTSFYDENRVDVPINEIATTMQQAIVAAEDTRFYEHGGVDLRGVVRAFVANSTTGEVEQGASTLTMQYVRNVLKSDPNLTAEQREAATAETKGRKIQEMRYAIALEKKLSKQEILDRYLNIAYFGAGAYGVGAASQRYFGKPASALTLGEASLLAGLVQSPDSDSPISGDKDAALSRRAYVLDAMAKMKVITEDEAKKTAAEPLVLHPTQAPNDCGAMTAGHVDWGFFCDYFRQWWNEQPAFGSTVEERQQALRRGGYTIVTSLDPKVQTAALNQSLTVYGYNNKRALPIAAVEPGTGRVLALAVNRHYSVDANPGGQQNYPNTVNQLVAGGGTITGYQAGSTFKMFTMLAALENGRSLDTAFDAPSKFPSAYSDDGPGNCNGAWCPSNENPAWMDGYRTMWTGFGRSVNTYFVWLEQQVGSEKAVEMAQRFGIKFRAQTDANLAKNSADRWGAFTLGVASTTPLDLANAYATLGAEGVYCKPLPVNSITGSDGKKVDGIGPSCNRVVSADVARAATDAARCPVGGQSSFGTCDGGTATQVVDILDGRQVAGKTGSSEENATETFVGFTPQLAVAGIAANPDDPGDFVGSAVAPKVNTAVARTLMAGVTGKPAAQFTPPSREIAYGGDGQLDVPSNQNNNQPNRNDDQPDTGNTAADGTTPGDQVQPGVPPRRNR</sequence>
<dbReference type="AlphaFoldDB" id="A0A495JDP0"/>
<keyword evidence="11" id="KW-0961">Cell wall biogenesis/degradation</keyword>
<dbReference type="Proteomes" id="UP000277671">
    <property type="component" value="Unassembled WGS sequence"/>
</dbReference>
<keyword evidence="4" id="KW-0645">Protease</keyword>
<dbReference type="FunFam" id="1.10.3810.10:FF:000001">
    <property type="entry name" value="Penicillin-binding protein 1A"/>
    <property type="match status" value="1"/>
</dbReference>
<keyword evidence="10" id="KW-0511">Multifunctional enzyme</keyword>
<comment type="similarity">
    <text evidence="1">In the C-terminal section; belongs to the transpeptidase family.</text>
</comment>
<evidence type="ECO:0000256" key="6">
    <source>
        <dbReference type="ARBA" id="ARBA00022679"/>
    </source>
</evidence>
<keyword evidence="7" id="KW-0378">Hydrolase</keyword>
<dbReference type="SUPFAM" id="SSF56601">
    <property type="entry name" value="beta-lactamase/transpeptidase-like"/>
    <property type="match status" value="1"/>
</dbReference>
<evidence type="ECO:0000313" key="18">
    <source>
        <dbReference type="Proteomes" id="UP000277671"/>
    </source>
</evidence>
<feature type="domain" description="Penicillin-binding protein transpeptidase" evidence="15">
    <location>
        <begin position="363"/>
        <end position="666"/>
    </location>
</feature>
<dbReference type="PANTHER" id="PTHR32282:SF33">
    <property type="entry name" value="PEPTIDOGLYCAN GLYCOSYLTRANSFERASE"/>
    <property type="match status" value="1"/>
</dbReference>
<dbReference type="InterPro" id="IPR001264">
    <property type="entry name" value="Glyco_trans_51"/>
</dbReference>
<evidence type="ECO:0000256" key="9">
    <source>
        <dbReference type="ARBA" id="ARBA00022984"/>
    </source>
</evidence>
<keyword evidence="18" id="KW-1185">Reference proteome</keyword>
<dbReference type="InterPro" id="IPR001460">
    <property type="entry name" value="PCN-bd_Tpept"/>
</dbReference>
<evidence type="ECO:0000256" key="12">
    <source>
        <dbReference type="ARBA" id="ARBA00034000"/>
    </source>
</evidence>
<evidence type="ECO:0000256" key="8">
    <source>
        <dbReference type="ARBA" id="ARBA00022960"/>
    </source>
</evidence>
<evidence type="ECO:0000256" key="11">
    <source>
        <dbReference type="ARBA" id="ARBA00023316"/>
    </source>
</evidence>
<evidence type="ECO:0000256" key="1">
    <source>
        <dbReference type="ARBA" id="ARBA00007090"/>
    </source>
</evidence>
<comment type="catalytic activity">
    <reaction evidence="12">
        <text>Preferential cleavage: (Ac)2-L-Lys-D-Ala-|-D-Ala. Also transpeptidation of peptidyl-alanyl moieties that are N-acyl substituents of D-alanine.</text>
        <dbReference type="EC" id="3.4.16.4"/>
    </reaction>
</comment>
<dbReference type="Pfam" id="PF00905">
    <property type="entry name" value="Transpeptidase"/>
    <property type="match status" value="1"/>
</dbReference>
<evidence type="ECO:0000256" key="10">
    <source>
        <dbReference type="ARBA" id="ARBA00023268"/>
    </source>
</evidence>
<keyword evidence="6" id="KW-0808">Transferase</keyword>
<dbReference type="SUPFAM" id="SSF53955">
    <property type="entry name" value="Lysozyme-like"/>
    <property type="match status" value="1"/>
</dbReference>
<dbReference type="InterPro" id="IPR023346">
    <property type="entry name" value="Lysozyme-like_dom_sf"/>
</dbReference>